<dbReference type="EMBL" id="QTSX02000872">
    <property type="protein sequence ID" value="KAJ9084186.1"/>
    <property type="molecule type" value="Genomic_DNA"/>
</dbReference>
<protein>
    <submittedName>
        <fullName evidence="1">Uncharacterized protein</fullName>
    </submittedName>
</protein>
<dbReference type="Proteomes" id="UP001165960">
    <property type="component" value="Unassembled WGS sequence"/>
</dbReference>
<keyword evidence="2" id="KW-1185">Reference proteome</keyword>
<proteinExistence type="predicted"/>
<gene>
    <name evidence="1" type="ORF">DSO57_1027037</name>
</gene>
<evidence type="ECO:0000313" key="1">
    <source>
        <dbReference type="EMBL" id="KAJ9084186.1"/>
    </source>
</evidence>
<evidence type="ECO:0000313" key="2">
    <source>
        <dbReference type="Proteomes" id="UP001165960"/>
    </source>
</evidence>
<name>A0ACC2UBP5_9FUNG</name>
<accession>A0ACC2UBP5</accession>
<organism evidence="1 2">
    <name type="scientific">Entomophthora muscae</name>
    <dbReference type="NCBI Taxonomy" id="34485"/>
    <lineage>
        <taxon>Eukaryota</taxon>
        <taxon>Fungi</taxon>
        <taxon>Fungi incertae sedis</taxon>
        <taxon>Zoopagomycota</taxon>
        <taxon>Entomophthoromycotina</taxon>
        <taxon>Entomophthoromycetes</taxon>
        <taxon>Entomophthorales</taxon>
        <taxon>Entomophthoraceae</taxon>
        <taxon>Entomophthora</taxon>
    </lineage>
</organism>
<sequence>MIRSAKISSTIKTAREYLQANRFNHIKPIVDQGLREANACRSTEDGLELMEIAYQAGIIADQRQVIKLKSIIPASHPQRLVLARLIRVEGYLSPTPSLLSFVFKNYHTSLRNSAAYTKILHNAVSGANTDIAPLNILIEGLAKQGDVKGVEAVVETMKKAGIEPNNKTFGTLMEAYSRGRHSDKVISIWHSNPNKTPENCQNQISILLDSCGFNSSLDILKREWASIKRNTYILNENIYASYFQALIRQNDPQTAIAVFLNEYCKLFKVVSTDKAPKLISNILQKSNLSFVDSKDKASLMSALSLPL</sequence>
<reference evidence="1" key="1">
    <citation type="submission" date="2022-04" db="EMBL/GenBank/DDBJ databases">
        <title>Genome of the entomopathogenic fungus Entomophthora muscae.</title>
        <authorList>
            <person name="Elya C."/>
            <person name="Lovett B.R."/>
            <person name="Lee E."/>
            <person name="Macias A.M."/>
            <person name="Hajek A.E."/>
            <person name="De Bivort B.L."/>
            <person name="Kasson M.T."/>
            <person name="De Fine Licht H.H."/>
            <person name="Stajich J.E."/>
        </authorList>
    </citation>
    <scope>NUCLEOTIDE SEQUENCE</scope>
    <source>
        <strain evidence="1">Berkeley</strain>
    </source>
</reference>
<comment type="caution">
    <text evidence="1">The sequence shown here is derived from an EMBL/GenBank/DDBJ whole genome shotgun (WGS) entry which is preliminary data.</text>
</comment>